<evidence type="ECO:0000256" key="1">
    <source>
        <dbReference type="SAM" id="Phobius"/>
    </source>
</evidence>
<keyword evidence="1" id="KW-0472">Membrane</keyword>
<dbReference type="Proteomes" id="UP000885936">
    <property type="component" value="Unassembled WGS sequence"/>
</dbReference>
<dbReference type="EMBL" id="DRIE01000102">
    <property type="protein sequence ID" value="HEC57419.1"/>
    <property type="molecule type" value="Genomic_DNA"/>
</dbReference>
<evidence type="ECO:0000313" key="2">
    <source>
        <dbReference type="EMBL" id="HEC57419.1"/>
    </source>
</evidence>
<sequence length="184" mass="22050">MRLWVKLFLFFSAYLPLFYILAIKNWYNRILFGVCILLTVLSAITWYGLLWQSKRYTASQREVVYFEDKLKESLTYLIPYIVSFLNFNLDRWQDWASLVLLMLVIFLVYANSELIFVNPILSGFRYKIYYTELRDPIIQSRTTCILITKRKKKLKVNDLIGIRNLADEVYVEVLEREEVQENEA</sequence>
<keyword evidence="1" id="KW-0812">Transmembrane</keyword>
<name>A0A7J2S3Y1_9EURY</name>
<accession>A0A7J2S3Y1</accession>
<protein>
    <submittedName>
        <fullName evidence="2">Uncharacterized protein</fullName>
    </submittedName>
</protein>
<proteinExistence type="predicted"/>
<comment type="caution">
    <text evidence="2">The sequence shown here is derived from an EMBL/GenBank/DDBJ whole genome shotgun (WGS) entry which is preliminary data.</text>
</comment>
<gene>
    <name evidence="2" type="ORF">ENI32_06020</name>
</gene>
<organism evidence="2">
    <name type="scientific">Candidatus Syntropharchaeum butanivorans</name>
    <dbReference type="NCBI Taxonomy" id="1839936"/>
    <lineage>
        <taxon>Archaea</taxon>
        <taxon>Methanobacteriati</taxon>
        <taxon>Methanobacteriota</taxon>
        <taxon>Stenosarchaea group</taxon>
        <taxon>Methanomicrobia</taxon>
        <taxon>Methanosarcinales</taxon>
        <taxon>ANME-2 cluster</taxon>
        <taxon>Candidatus Syntropharchaeum</taxon>
    </lineage>
</organism>
<dbReference type="AlphaFoldDB" id="A0A7J2S3Y1"/>
<feature type="transmembrane region" description="Helical" evidence="1">
    <location>
        <begin position="95"/>
        <end position="117"/>
    </location>
</feature>
<reference evidence="2" key="1">
    <citation type="journal article" date="2020" name="mSystems">
        <title>Genome- and Community-Level Interaction Insights into Carbon Utilization and Element Cycling Functions of Hydrothermarchaeota in Hydrothermal Sediment.</title>
        <authorList>
            <person name="Zhou Z."/>
            <person name="Liu Y."/>
            <person name="Xu W."/>
            <person name="Pan J."/>
            <person name="Luo Z.H."/>
            <person name="Li M."/>
        </authorList>
    </citation>
    <scope>NUCLEOTIDE SEQUENCE [LARGE SCALE GENOMIC DNA]</scope>
    <source>
        <strain evidence="2">HyVt-386</strain>
    </source>
</reference>
<feature type="transmembrane region" description="Helical" evidence="1">
    <location>
        <begin position="30"/>
        <end position="52"/>
    </location>
</feature>
<keyword evidence="1" id="KW-1133">Transmembrane helix</keyword>
<feature type="transmembrane region" description="Helical" evidence="1">
    <location>
        <begin position="7"/>
        <end position="24"/>
    </location>
</feature>